<keyword evidence="1" id="KW-0472">Membrane</keyword>
<keyword evidence="1" id="KW-0812">Transmembrane</keyword>
<dbReference type="EMBL" id="BGPR01000182">
    <property type="protein sequence ID" value="GBM02688.1"/>
    <property type="molecule type" value="Genomic_DNA"/>
</dbReference>
<sequence length="106" mass="12008">MLHAAFHNIKSLPHFGVRWRVFFNTFVPVGIVNFYCLPTAWQISKSVTVAASGMSSSMDIHSSYTSFCIPSGGSMKITDQREVMKNISRNSWNMWSKVAPRCLMFP</sequence>
<gene>
    <name evidence="2" type="ORF">AVEN_258975_1</name>
</gene>
<keyword evidence="1" id="KW-1133">Transmembrane helix</keyword>
<organism evidence="2 3">
    <name type="scientific">Araneus ventricosus</name>
    <name type="common">Orbweaver spider</name>
    <name type="synonym">Epeira ventricosa</name>
    <dbReference type="NCBI Taxonomy" id="182803"/>
    <lineage>
        <taxon>Eukaryota</taxon>
        <taxon>Metazoa</taxon>
        <taxon>Ecdysozoa</taxon>
        <taxon>Arthropoda</taxon>
        <taxon>Chelicerata</taxon>
        <taxon>Arachnida</taxon>
        <taxon>Araneae</taxon>
        <taxon>Araneomorphae</taxon>
        <taxon>Entelegynae</taxon>
        <taxon>Araneoidea</taxon>
        <taxon>Araneidae</taxon>
        <taxon>Araneus</taxon>
    </lineage>
</organism>
<dbReference type="AlphaFoldDB" id="A0A4Y2CFV7"/>
<comment type="caution">
    <text evidence="2">The sequence shown here is derived from an EMBL/GenBank/DDBJ whole genome shotgun (WGS) entry which is preliminary data.</text>
</comment>
<protein>
    <submittedName>
        <fullName evidence="2">Uncharacterized protein</fullName>
    </submittedName>
</protein>
<evidence type="ECO:0000313" key="3">
    <source>
        <dbReference type="Proteomes" id="UP000499080"/>
    </source>
</evidence>
<dbReference type="Proteomes" id="UP000499080">
    <property type="component" value="Unassembled WGS sequence"/>
</dbReference>
<keyword evidence="3" id="KW-1185">Reference proteome</keyword>
<proteinExistence type="predicted"/>
<evidence type="ECO:0000313" key="2">
    <source>
        <dbReference type="EMBL" id="GBM02688.1"/>
    </source>
</evidence>
<evidence type="ECO:0000256" key="1">
    <source>
        <dbReference type="SAM" id="Phobius"/>
    </source>
</evidence>
<name>A0A4Y2CFV7_ARAVE</name>
<reference evidence="2 3" key="1">
    <citation type="journal article" date="2019" name="Sci. Rep.">
        <title>Orb-weaving spider Araneus ventricosus genome elucidates the spidroin gene catalogue.</title>
        <authorList>
            <person name="Kono N."/>
            <person name="Nakamura H."/>
            <person name="Ohtoshi R."/>
            <person name="Moran D.A.P."/>
            <person name="Shinohara A."/>
            <person name="Yoshida Y."/>
            <person name="Fujiwara M."/>
            <person name="Mori M."/>
            <person name="Tomita M."/>
            <person name="Arakawa K."/>
        </authorList>
    </citation>
    <scope>NUCLEOTIDE SEQUENCE [LARGE SCALE GENOMIC DNA]</scope>
</reference>
<accession>A0A4Y2CFV7</accession>
<feature type="transmembrane region" description="Helical" evidence="1">
    <location>
        <begin position="21"/>
        <end position="41"/>
    </location>
</feature>